<dbReference type="AlphaFoldDB" id="A0A8S8XIA9"/>
<feature type="transmembrane region" description="Helical" evidence="5">
    <location>
        <begin position="102"/>
        <end position="123"/>
    </location>
</feature>
<dbReference type="InterPro" id="IPR013525">
    <property type="entry name" value="ABC2_TM"/>
</dbReference>
<evidence type="ECO:0000256" key="5">
    <source>
        <dbReference type="SAM" id="Phobius"/>
    </source>
</evidence>
<proteinExistence type="predicted"/>
<evidence type="ECO:0000256" key="1">
    <source>
        <dbReference type="ARBA" id="ARBA00004141"/>
    </source>
</evidence>
<dbReference type="Pfam" id="PF01061">
    <property type="entry name" value="ABC2_membrane"/>
    <property type="match status" value="1"/>
</dbReference>
<keyword evidence="2 5" id="KW-0812">Transmembrane</keyword>
<feature type="domain" description="ABC-2 type transporter transmembrane" evidence="6">
    <location>
        <begin position="17"/>
        <end position="214"/>
    </location>
</feature>
<evidence type="ECO:0000313" key="7">
    <source>
        <dbReference type="EMBL" id="GIL41781.1"/>
    </source>
</evidence>
<gene>
    <name evidence="7" type="ORF">TMPK1_40180</name>
</gene>
<sequence>MSVTSVSIGAIYARECQAEFRKAWRMPEFSLPTILLPLGFYSLFALALGQAGGRGPQLPLLATFGVYAALGPAIFGFGVGMANERQQGLLELKRVSPMPAQAIVAAKLIMCMVFAFAVVVALHGLATLAGGVRLPFLTQLGLAAIQTVSVVPFACIGLLLGLALRDQAAMAAANVAFFLLAVLGGLWMPMAAFPGWLQHFALLLPSYHAGELALHAVGLGDRYPASLHAIVALGETALFAAAALWAWRRQLASV</sequence>
<keyword evidence="8" id="KW-1185">Reference proteome</keyword>
<feature type="transmembrane region" description="Helical" evidence="5">
    <location>
        <begin position="176"/>
        <end position="197"/>
    </location>
</feature>
<accession>A0A8S8XIA9</accession>
<protein>
    <submittedName>
        <fullName evidence="7">ABC transporter</fullName>
    </submittedName>
</protein>
<dbReference type="PANTHER" id="PTHR43229:SF3">
    <property type="entry name" value="ABC-TYPE MULTIDRUG TRANSPORT SYSTEM, PERMEASE COMPONENT"/>
    <property type="match status" value="1"/>
</dbReference>
<feature type="transmembrane region" description="Helical" evidence="5">
    <location>
        <begin position="227"/>
        <end position="247"/>
    </location>
</feature>
<comment type="subcellular location">
    <subcellularLocation>
        <location evidence="1">Membrane</location>
        <topology evidence="1">Multi-pass membrane protein</topology>
    </subcellularLocation>
</comment>
<dbReference type="PANTHER" id="PTHR43229">
    <property type="entry name" value="NODULATION PROTEIN J"/>
    <property type="match status" value="1"/>
</dbReference>
<comment type="caution">
    <text evidence="7">The sequence shown here is derived from an EMBL/GenBank/DDBJ whole genome shotgun (WGS) entry which is preliminary data.</text>
</comment>
<feature type="transmembrane region" description="Helical" evidence="5">
    <location>
        <begin position="143"/>
        <end position="164"/>
    </location>
</feature>
<evidence type="ECO:0000256" key="4">
    <source>
        <dbReference type="ARBA" id="ARBA00023136"/>
    </source>
</evidence>
<feature type="transmembrane region" description="Helical" evidence="5">
    <location>
        <begin position="29"/>
        <end position="48"/>
    </location>
</feature>
<dbReference type="InterPro" id="IPR051784">
    <property type="entry name" value="Nod_factor_ABC_transporter"/>
</dbReference>
<dbReference type="GO" id="GO:0043190">
    <property type="term" value="C:ATP-binding cassette (ABC) transporter complex"/>
    <property type="evidence" value="ECO:0007669"/>
    <property type="project" value="InterPro"/>
</dbReference>
<dbReference type="PIRSF" id="PIRSF006648">
    <property type="entry name" value="DrrB"/>
    <property type="match status" value="1"/>
</dbReference>
<evidence type="ECO:0000313" key="8">
    <source>
        <dbReference type="Proteomes" id="UP000681075"/>
    </source>
</evidence>
<dbReference type="EMBL" id="BOPV01000001">
    <property type="protein sequence ID" value="GIL41781.1"/>
    <property type="molecule type" value="Genomic_DNA"/>
</dbReference>
<evidence type="ECO:0000256" key="2">
    <source>
        <dbReference type="ARBA" id="ARBA00022692"/>
    </source>
</evidence>
<keyword evidence="4 5" id="KW-0472">Membrane</keyword>
<dbReference type="RefSeq" id="WP_420245415.1">
    <property type="nucleotide sequence ID" value="NZ_BOPV01000001.1"/>
</dbReference>
<organism evidence="7 8">
    <name type="scientific">Roseiterribacter gracilis</name>
    <dbReference type="NCBI Taxonomy" id="2812848"/>
    <lineage>
        <taxon>Bacteria</taxon>
        <taxon>Pseudomonadati</taxon>
        <taxon>Pseudomonadota</taxon>
        <taxon>Alphaproteobacteria</taxon>
        <taxon>Rhodospirillales</taxon>
        <taxon>Roseiterribacteraceae</taxon>
        <taxon>Roseiterribacter</taxon>
    </lineage>
</organism>
<evidence type="ECO:0000256" key="3">
    <source>
        <dbReference type="ARBA" id="ARBA00022989"/>
    </source>
</evidence>
<dbReference type="GO" id="GO:0140359">
    <property type="term" value="F:ABC-type transporter activity"/>
    <property type="evidence" value="ECO:0007669"/>
    <property type="project" value="InterPro"/>
</dbReference>
<dbReference type="Proteomes" id="UP000681075">
    <property type="component" value="Unassembled WGS sequence"/>
</dbReference>
<dbReference type="InterPro" id="IPR000412">
    <property type="entry name" value="ABC_2_transport"/>
</dbReference>
<name>A0A8S8XIA9_9PROT</name>
<evidence type="ECO:0000259" key="6">
    <source>
        <dbReference type="Pfam" id="PF01061"/>
    </source>
</evidence>
<feature type="transmembrane region" description="Helical" evidence="5">
    <location>
        <begin position="60"/>
        <end position="82"/>
    </location>
</feature>
<reference evidence="7" key="1">
    <citation type="submission" date="2021-02" db="EMBL/GenBank/DDBJ databases">
        <title>Genome sequence of Rhodospirillales sp. strain TMPK1 isolated from soil.</title>
        <authorList>
            <person name="Nakai R."/>
            <person name="Kusada H."/>
            <person name="Tamaki H."/>
        </authorList>
    </citation>
    <scope>NUCLEOTIDE SEQUENCE</scope>
    <source>
        <strain evidence="7">TMPK1</strain>
    </source>
</reference>
<keyword evidence="3 5" id="KW-1133">Transmembrane helix</keyword>